<dbReference type="EMBL" id="CP144373">
    <property type="protein sequence ID" value="XCH47457.1"/>
    <property type="molecule type" value="Genomic_DNA"/>
</dbReference>
<dbReference type="Pfam" id="PF00037">
    <property type="entry name" value="Fer4"/>
    <property type="match status" value="1"/>
</dbReference>
<dbReference type="AlphaFoldDB" id="A0AAU8GZ08"/>
<dbReference type="PANTHER" id="PTHR42895:SF1">
    <property type="entry name" value="IRON-SULFUR CLUSTER PROTEIN"/>
    <property type="match status" value="1"/>
</dbReference>
<dbReference type="PANTHER" id="PTHR42895">
    <property type="entry name" value="IRON-SULFUR CLUSTER-BINDING PROTEIN-RELATED"/>
    <property type="match status" value="1"/>
</dbReference>
<dbReference type="Gene3D" id="3.30.70.20">
    <property type="match status" value="1"/>
</dbReference>
<keyword evidence="2" id="KW-0408">Iron</keyword>
<evidence type="ECO:0000256" key="3">
    <source>
        <dbReference type="ARBA" id="ARBA00023014"/>
    </source>
</evidence>
<sequence length="220" mass="24303">MIKRQIVQIDEDKCDGCGVCVNACEEGAIQIVNGKAKLVNEIYCDGLGACIGSCPKGAITIVQREAKPFDEEATKKHLELLRKVEAPVCECLTFAKNHKLNNWPIQLKLVSVNAPFLKGADLVIAADCTAFSYSGFHENLLKNRKLLIACPKLDDASLYIEKLAEVFRLNDIKSLTVLRMIVPCCGGLSWIVKEAMKRAQVEVPMEEKIVDIDGVLRISK</sequence>
<name>A0AAU8GZ08_9BACT</name>
<keyword evidence="1" id="KW-0479">Metal-binding</keyword>
<reference evidence="5" key="1">
    <citation type="submission" date="2024-01" db="EMBL/GenBank/DDBJ databases">
        <title>The first autotrophic representatives of the genus Thermodesulfovibrio.</title>
        <authorList>
            <person name="Maltseva A.I."/>
            <person name="Elcheninov A.G."/>
            <person name="Kublanov I.V."/>
            <person name="Lebedinsky A.V."/>
            <person name="Frolov E.N."/>
        </authorList>
    </citation>
    <scope>NUCLEOTIDE SEQUENCE</scope>
    <source>
        <strain evidence="5">3907-1M</strain>
    </source>
</reference>
<dbReference type="PROSITE" id="PS51379">
    <property type="entry name" value="4FE4S_FER_2"/>
    <property type="match status" value="2"/>
</dbReference>
<protein>
    <submittedName>
        <fullName evidence="5">4Fe-4S binding protein</fullName>
    </submittedName>
</protein>
<organism evidence="5">
    <name type="scientific">Thermodesulfovibrio autotrophicus</name>
    <dbReference type="NCBI Taxonomy" id="3118333"/>
    <lineage>
        <taxon>Bacteria</taxon>
        <taxon>Pseudomonadati</taxon>
        <taxon>Nitrospirota</taxon>
        <taxon>Thermodesulfovibrionia</taxon>
        <taxon>Thermodesulfovibrionales</taxon>
        <taxon>Thermodesulfovibrionaceae</taxon>
        <taxon>Thermodesulfovibrio</taxon>
    </lineage>
</organism>
<accession>A0AAU8GZ08</accession>
<dbReference type="InterPro" id="IPR017900">
    <property type="entry name" value="4Fe4S_Fe_S_CS"/>
</dbReference>
<evidence type="ECO:0000313" key="5">
    <source>
        <dbReference type="EMBL" id="XCH47457.1"/>
    </source>
</evidence>
<evidence type="ECO:0000256" key="1">
    <source>
        <dbReference type="ARBA" id="ARBA00022723"/>
    </source>
</evidence>
<dbReference type="InterPro" id="IPR052911">
    <property type="entry name" value="Corrinoid_activation_enz"/>
</dbReference>
<dbReference type="InterPro" id="IPR017896">
    <property type="entry name" value="4Fe4S_Fe-S-bd"/>
</dbReference>
<dbReference type="RefSeq" id="WP_353684980.1">
    <property type="nucleotide sequence ID" value="NZ_CP144373.1"/>
</dbReference>
<dbReference type="PROSITE" id="PS00198">
    <property type="entry name" value="4FE4S_FER_1"/>
    <property type="match status" value="1"/>
</dbReference>
<evidence type="ECO:0000256" key="2">
    <source>
        <dbReference type="ARBA" id="ARBA00023004"/>
    </source>
</evidence>
<gene>
    <name evidence="5" type="ORF">V4D30_04075</name>
</gene>
<evidence type="ECO:0000259" key="4">
    <source>
        <dbReference type="PROSITE" id="PS51379"/>
    </source>
</evidence>
<feature type="domain" description="4Fe-4S ferredoxin-type" evidence="4">
    <location>
        <begin position="5"/>
        <end position="34"/>
    </location>
</feature>
<dbReference type="KEGG" id="taut:V4D30_04075"/>
<dbReference type="SUPFAM" id="SSF54862">
    <property type="entry name" value="4Fe-4S ferredoxins"/>
    <property type="match status" value="1"/>
</dbReference>
<feature type="domain" description="4Fe-4S ferredoxin-type" evidence="4">
    <location>
        <begin position="35"/>
        <end position="64"/>
    </location>
</feature>
<proteinExistence type="predicted"/>
<keyword evidence="3" id="KW-0411">Iron-sulfur</keyword>
<dbReference type="GO" id="GO:0051536">
    <property type="term" value="F:iron-sulfur cluster binding"/>
    <property type="evidence" value="ECO:0007669"/>
    <property type="project" value="UniProtKB-KW"/>
</dbReference>
<dbReference type="GO" id="GO:0046872">
    <property type="term" value="F:metal ion binding"/>
    <property type="evidence" value="ECO:0007669"/>
    <property type="project" value="UniProtKB-KW"/>
</dbReference>